<evidence type="ECO:0000256" key="4">
    <source>
        <dbReference type="PROSITE-ProRule" id="PRU01343"/>
    </source>
</evidence>
<evidence type="ECO:0000313" key="8">
    <source>
        <dbReference type="EMBL" id="WMV17710.1"/>
    </source>
</evidence>
<dbReference type="PROSITE" id="PS50868">
    <property type="entry name" value="POST_SET"/>
    <property type="match status" value="1"/>
</dbReference>
<dbReference type="Pfam" id="PF06839">
    <property type="entry name" value="Zn_ribbon_GRF"/>
    <property type="match status" value="1"/>
</dbReference>
<dbReference type="PANTHER" id="PTHR33680">
    <property type="entry name" value="OS07G0190500 PROTEIN"/>
    <property type="match status" value="1"/>
</dbReference>
<keyword evidence="2 4" id="KW-0863">Zinc-finger</keyword>
<sequence>PRKTKVVSEVSYTGPPEGKSKPVFKLPDEEAGKVPATCVVLNQNAKESEGEIMNYLSWHWATQCPNNNDFVGADGKKFRRSLPCRCGAGSCKLFTSNTLKNPGRNFYRCPANDKTKCQFFKWADEINLDEFINVPLCRCGADFCRVRPNADRIFFICPIQKVHGACDFKLWLDSEEAVARSTKVNESTSSYLSTLTSIDVSHVSSDLVEECNVRFGVGHTDTSPEEIYNHLNTFPATTGPVKSHTVILEDLIGEDEVLDEPSRKHCKRLRYDELKFGDTSLLSSIGCVQLPTTKSRNCLAEERLHLSLLESEGEIHPIQTKVRKQILVEVSGSFGSSVAHSFASPMHLVATVDWMLNSIHQNLDLTLQGWWGRLVFHPPRCLMVPSVERFTSYIFSPEPIFILQDMGEEDDASLATQPRNLLPTEINICTVLTVDEDVQLIDSLKKKYDGKSFHGGGQSNIMRCSISKVFLQAVDRL</sequence>
<dbReference type="GO" id="GO:0008270">
    <property type="term" value="F:zinc ion binding"/>
    <property type="evidence" value="ECO:0007669"/>
    <property type="project" value="UniProtKB-KW"/>
</dbReference>
<evidence type="ECO:0000256" key="2">
    <source>
        <dbReference type="ARBA" id="ARBA00022771"/>
    </source>
</evidence>
<reference evidence="8" key="1">
    <citation type="submission" date="2023-08" db="EMBL/GenBank/DDBJ databases">
        <title>A de novo genome assembly of Solanum verrucosum Schlechtendal, a Mexican diploid species geographically isolated from the other diploid A-genome species in potato relatives.</title>
        <authorList>
            <person name="Hosaka K."/>
        </authorList>
    </citation>
    <scope>NUCLEOTIDE SEQUENCE</scope>
    <source>
        <tissue evidence="8">Young leaves</tissue>
    </source>
</reference>
<dbReference type="InterPro" id="IPR010666">
    <property type="entry name" value="Znf_GRF"/>
</dbReference>
<evidence type="ECO:0000256" key="1">
    <source>
        <dbReference type="ARBA" id="ARBA00022723"/>
    </source>
</evidence>
<feature type="region of interest" description="Disordered" evidence="5">
    <location>
        <begin position="1"/>
        <end position="23"/>
    </location>
</feature>
<evidence type="ECO:0000256" key="5">
    <source>
        <dbReference type="SAM" id="MobiDB-lite"/>
    </source>
</evidence>
<evidence type="ECO:0000259" key="7">
    <source>
        <dbReference type="PROSITE" id="PS51999"/>
    </source>
</evidence>
<accession>A0AAF0TLM2</accession>
<dbReference type="PROSITE" id="PS51999">
    <property type="entry name" value="ZF_GRF"/>
    <property type="match status" value="1"/>
</dbReference>
<evidence type="ECO:0000256" key="3">
    <source>
        <dbReference type="ARBA" id="ARBA00022833"/>
    </source>
</evidence>
<keyword evidence="1" id="KW-0479">Metal-binding</keyword>
<proteinExistence type="predicted"/>
<keyword evidence="9" id="KW-1185">Reference proteome</keyword>
<organism evidence="8 9">
    <name type="scientific">Solanum verrucosum</name>
    <dbReference type="NCBI Taxonomy" id="315347"/>
    <lineage>
        <taxon>Eukaryota</taxon>
        <taxon>Viridiplantae</taxon>
        <taxon>Streptophyta</taxon>
        <taxon>Embryophyta</taxon>
        <taxon>Tracheophyta</taxon>
        <taxon>Spermatophyta</taxon>
        <taxon>Magnoliopsida</taxon>
        <taxon>eudicotyledons</taxon>
        <taxon>Gunneridae</taxon>
        <taxon>Pentapetalae</taxon>
        <taxon>asterids</taxon>
        <taxon>lamiids</taxon>
        <taxon>Solanales</taxon>
        <taxon>Solanaceae</taxon>
        <taxon>Solanoideae</taxon>
        <taxon>Solaneae</taxon>
        <taxon>Solanum</taxon>
    </lineage>
</organism>
<dbReference type="AlphaFoldDB" id="A0AAF0TLM2"/>
<dbReference type="EMBL" id="CP133613">
    <property type="protein sequence ID" value="WMV17710.1"/>
    <property type="molecule type" value="Genomic_DNA"/>
</dbReference>
<evidence type="ECO:0008006" key="10">
    <source>
        <dbReference type="Google" id="ProtNLM"/>
    </source>
</evidence>
<evidence type="ECO:0000313" key="9">
    <source>
        <dbReference type="Proteomes" id="UP001234989"/>
    </source>
</evidence>
<dbReference type="PANTHER" id="PTHR33680:SF1">
    <property type="entry name" value="OS05G0489500 PROTEIN"/>
    <property type="match status" value="1"/>
</dbReference>
<name>A0AAF0TLM2_SOLVR</name>
<protein>
    <recommendedName>
        <fullName evidence="10">Zinc finger GRF-type domain-containing protein</fullName>
    </recommendedName>
</protein>
<evidence type="ECO:0000259" key="6">
    <source>
        <dbReference type="PROSITE" id="PS50868"/>
    </source>
</evidence>
<dbReference type="Proteomes" id="UP001234989">
    <property type="component" value="Chromosome 2"/>
</dbReference>
<feature type="non-terminal residue" evidence="8">
    <location>
        <position position="1"/>
    </location>
</feature>
<dbReference type="InterPro" id="IPR003616">
    <property type="entry name" value="Post-SET_dom"/>
</dbReference>
<feature type="domain" description="GRF-type" evidence="7">
    <location>
        <begin position="84"/>
        <end position="126"/>
    </location>
</feature>
<keyword evidence="3" id="KW-0862">Zinc</keyword>
<feature type="domain" description="Post-SET" evidence="6">
    <location>
        <begin position="80"/>
        <end position="96"/>
    </location>
</feature>
<gene>
    <name evidence="8" type="ORF">MTR67_011095</name>
</gene>